<comment type="similarity">
    <text evidence="3">Belongs to the PMEI family.</text>
</comment>
<dbReference type="InterPro" id="IPR034088">
    <property type="entry name" value="Pla_a_1-like"/>
</dbReference>
<evidence type="ECO:0000256" key="3">
    <source>
        <dbReference type="ARBA" id="ARBA00038471"/>
    </source>
</evidence>
<gene>
    <name evidence="6" type="ORF">K2173_024424</name>
</gene>
<name>A0AAV8SVJ3_9ROSI</name>
<dbReference type="InterPro" id="IPR035513">
    <property type="entry name" value="Invertase/methylesterase_inhib"/>
</dbReference>
<feature type="domain" description="Pectinesterase inhibitor" evidence="5">
    <location>
        <begin position="23"/>
        <end position="175"/>
    </location>
</feature>
<dbReference type="PANTHER" id="PTHR35357:SF17">
    <property type="entry name" value="PECTINESTERASE INHIBITOR 12"/>
    <property type="match status" value="1"/>
</dbReference>
<keyword evidence="7" id="KW-1185">Reference proteome</keyword>
<evidence type="ECO:0000256" key="4">
    <source>
        <dbReference type="SAM" id="SignalP"/>
    </source>
</evidence>
<proteinExistence type="inferred from homology"/>
<dbReference type="FunFam" id="1.20.140.40:FF:000002">
    <property type="entry name" value="Putative invertase inhibitor"/>
    <property type="match status" value="1"/>
</dbReference>
<dbReference type="EMBL" id="JAIWQS010000009">
    <property type="protein sequence ID" value="KAJ8755879.1"/>
    <property type="molecule type" value="Genomic_DNA"/>
</dbReference>
<keyword evidence="1 4" id="KW-0732">Signal</keyword>
<dbReference type="GO" id="GO:0005576">
    <property type="term" value="C:extracellular region"/>
    <property type="evidence" value="ECO:0007669"/>
    <property type="project" value="UniProtKB-ARBA"/>
</dbReference>
<dbReference type="Pfam" id="PF04043">
    <property type="entry name" value="PMEI"/>
    <property type="match status" value="1"/>
</dbReference>
<dbReference type="SUPFAM" id="SSF101148">
    <property type="entry name" value="Plant invertase/pectin methylesterase inhibitor"/>
    <property type="match status" value="1"/>
</dbReference>
<dbReference type="NCBIfam" id="TIGR01614">
    <property type="entry name" value="PME_inhib"/>
    <property type="match status" value="1"/>
</dbReference>
<dbReference type="InterPro" id="IPR006501">
    <property type="entry name" value="Pectinesterase_inhib_dom"/>
</dbReference>
<keyword evidence="2" id="KW-1015">Disulfide bond</keyword>
<evidence type="ECO:0000259" key="5">
    <source>
        <dbReference type="SMART" id="SM00856"/>
    </source>
</evidence>
<dbReference type="GO" id="GO:0004857">
    <property type="term" value="F:enzyme inhibitor activity"/>
    <property type="evidence" value="ECO:0007669"/>
    <property type="project" value="InterPro"/>
</dbReference>
<dbReference type="AlphaFoldDB" id="A0AAV8SVJ3"/>
<organism evidence="6 7">
    <name type="scientific">Erythroxylum novogranatense</name>
    <dbReference type="NCBI Taxonomy" id="1862640"/>
    <lineage>
        <taxon>Eukaryota</taxon>
        <taxon>Viridiplantae</taxon>
        <taxon>Streptophyta</taxon>
        <taxon>Embryophyta</taxon>
        <taxon>Tracheophyta</taxon>
        <taxon>Spermatophyta</taxon>
        <taxon>Magnoliopsida</taxon>
        <taxon>eudicotyledons</taxon>
        <taxon>Gunneridae</taxon>
        <taxon>Pentapetalae</taxon>
        <taxon>rosids</taxon>
        <taxon>fabids</taxon>
        <taxon>Malpighiales</taxon>
        <taxon>Erythroxylaceae</taxon>
        <taxon>Erythroxylum</taxon>
    </lineage>
</organism>
<dbReference type="Proteomes" id="UP001159364">
    <property type="component" value="Linkage Group LG09"/>
</dbReference>
<evidence type="ECO:0000256" key="1">
    <source>
        <dbReference type="ARBA" id="ARBA00022729"/>
    </source>
</evidence>
<sequence length="180" mass="20130">MMVSNTFCILLLLVFLVSSHATTSHNIIKSTCKICAKKDPNFSYNFCVTSLQAAPGSRCADLRELGIISMKLINHNLTDTRLYMKELLKDKKIDPFTRARLDDCLELYSDAIPHLKQAMADYKSNRYDDANIQLSGVMEAPTTCEDGFQEQGGAVSPLTKMNNDTYRLSALALVITNMLH</sequence>
<evidence type="ECO:0000313" key="7">
    <source>
        <dbReference type="Proteomes" id="UP001159364"/>
    </source>
</evidence>
<dbReference type="SMART" id="SM00856">
    <property type="entry name" value="PMEI"/>
    <property type="match status" value="1"/>
</dbReference>
<evidence type="ECO:0000256" key="2">
    <source>
        <dbReference type="ARBA" id="ARBA00023157"/>
    </source>
</evidence>
<accession>A0AAV8SVJ3</accession>
<dbReference type="Gene3D" id="1.20.140.40">
    <property type="entry name" value="Invertase/pectin methylesterase inhibitor family protein"/>
    <property type="match status" value="1"/>
</dbReference>
<dbReference type="CDD" id="cd15795">
    <property type="entry name" value="PMEI-Pla_a_1_like"/>
    <property type="match status" value="1"/>
</dbReference>
<comment type="caution">
    <text evidence="6">The sequence shown here is derived from an EMBL/GenBank/DDBJ whole genome shotgun (WGS) entry which is preliminary data.</text>
</comment>
<evidence type="ECO:0000313" key="6">
    <source>
        <dbReference type="EMBL" id="KAJ8755879.1"/>
    </source>
</evidence>
<feature type="signal peptide" evidence="4">
    <location>
        <begin position="1"/>
        <end position="21"/>
    </location>
</feature>
<dbReference type="PANTHER" id="PTHR35357">
    <property type="entry name" value="OS02G0537100 PROTEIN"/>
    <property type="match status" value="1"/>
</dbReference>
<protein>
    <recommendedName>
        <fullName evidence="5">Pectinesterase inhibitor domain-containing protein</fullName>
    </recommendedName>
</protein>
<feature type="chain" id="PRO_5043731633" description="Pectinesterase inhibitor domain-containing protein" evidence="4">
    <location>
        <begin position="22"/>
        <end position="180"/>
    </location>
</feature>
<reference evidence="6 7" key="1">
    <citation type="submission" date="2021-09" db="EMBL/GenBank/DDBJ databases">
        <title>Genomic insights and catalytic innovation underlie evolution of tropane alkaloids biosynthesis.</title>
        <authorList>
            <person name="Wang Y.-J."/>
            <person name="Tian T."/>
            <person name="Huang J.-P."/>
            <person name="Huang S.-X."/>
        </authorList>
    </citation>
    <scope>NUCLEOTIDE SEQUENCE [LARGE SCALE GENOMIC DNA]</scope>
    <source>
        <strain evidence="6">KIB-2018</strain>
        <tissue evidence="6">Leaf</tissue>
    </source>
</reference>